<sequence length="95" mass="10784">MQYVVHAYDYTTADAFDRRMAVRPAHLAYVRELKAKGQFIFGGALLDPAGKMIGSMLLLDLETEEQLTDYLLSDPYIVEGVWEKVDAKPFRKADV</sequence>
<dbReference type="Proteomes" id="UP001202180">
    <property type="component" value="Unassembled WGS sequence"/>
</dbReference>
<dbReference type="RefSeq" id="WP_248477444.1">
    <property type="nucleotide sequence ID" value="NZ_JALPRF010000002.1"/>
</dbReference>
<evidence type="ECO:0000256" key="1">
    <source>
        <dbReference type="ARBA" id="ARBA00007689"/>
    </source>
</evidence>
<dbReference type="InterPro" id="IPR005545">
    <property type="entry name" value="YCII"/>
</dbReference>
<accession>A0ABT0HL39</accession>
<evidence type="ECO:0000259" key="2">
    <source>
        <dbReference type="Pfam" id="PF03795"/>
    </source>
</evidence>
<proteinExistence type="inferred from homology"/>
<dbReference type="InterPro" id="IPR051807">
    <property type="entry name" value="Sec-metab_biosynth-assoc"/>
</dbReference>
<protein>
    <submittedName>
        <fullName evidence="3">YciI family protein</fullName>
    </submittedName>
</protein>
<evidence type="ECO:0000313" key="4">
    <source>
        <dbReference type="Proteomes" id="UP001202180"/>
    </source>
</evidence>
<dbReference type="PANTHER" id="PTHR33606">
    <property type="entry name" value="PROTEIN YCII"/>
    <property type="match status" value="1"/>
</dbReference>
<dbReference type="Gene3D" id="3.30.70.1060">
    <property type="entry name" value="Dimeric alpha+beta barrel"/>
    <property type="match status" value="1"/>
</dbReference>
<evidence type="ECO:0000313" key="3">
    <source>
        <dbReference type="EMBL" id="MCK8492858.1"/>
    </source>
</evidence>
<dbReference type="EMBL" id="JALPRF010000002">
    <property type="protein sequence ID" value="MCK8492858.1"/>
    <property type="molecule type" value="Genomic_DNA"/>
</dbReference>
<comment type="caution">
    <text evidence="3">The sequence shown here is derived from an EMBL/GenBank/DDBJ whole genome shotgun (WGS) entry which is preliminary data.</text>
</comment>
<gene>
    <name evidence="3" type="ORF">M0L20_13395</name>
</gene>
<keyword evidence="4" id="KW-1185">Reference proteome</keyword>
<feature type="domain" description="YCII-related" evidence="2">
    <location>
        <begin position="1"/>
        <end position="91"/>
    </location>
</feature>
<dbReference type="PANTHER" id="PTHR33606:SF3">
    <property type="entry name" value="PROTEIN YCII"/>
    <property type="match status" value="1"/>
</dbReference>
<organism evidence="3 4">
    <name type="scientific">Spirosoma liriopis</name>
    <dbReference type="NCBI Taxonomy" id="2937440"/>
    <lineage>
        <taxon>Bacteria</taxon>
        <taxon>Pseudomonadati</taxon>
        <taxon>Bacteroidota</taxon>
        <taxon>Cytophagia</taxon>
        <taxon>Cytophagales</taxon>
        <taxon>Cytophagaceae</taxon>
        <taxon>Spirosoma</taxon>
    </lineage>
</organism>
<dbReference type="InterPro" id="IPR011008">
    <property type="entry name" value="Dimeric_a/b-barrel"/>
</dbReference>
<comment type="similarity">
    <text evidence="1">Belongs to the YciI family.</text>
</comment>
<reference evidence="3 4" key="1">
    <citation type="submission" date="2022-04" db="EMBL/GenBank/DDBJ databases">
        <title>Spirosoma sp. strain RP8 genome sequencing and assembly.</title>
        <authorList>
            <person name="Jung Y."/>
        </authorList>
    </citation>
    <scope>NUCLEOTIDE SEQUENCE [LARGE SCALE GENOMIC DNA]</scope>
    <source>
        <strain evidence="3 4">RP8</strain>
    </source>
</reference>
<name>A0ABT0HL39_9BACT</name>
<dbReference type="Pfam" id="PF03795">
    <property type="entry name" value="YCII"/>
    <property type="match status" value="1"/>
</dbReference>
<dbReference type="SUPFAM" id="SSF54909">
    <property type="entry name" value="Dimeric alpha+beta barrel"/>
    <property type="match status" value="1"/>
</dbReference>